<evidence type="ECO:0000313" key="1">
    <source>
        <dbReference type="EMBL" id="KAJ4458195.1"/>
    </source>
</evidence>
<protein>
    <submittedName>
        <fullName evidence="1">Uncharacterized protein</fullName>
    </submittedName>
</protein>
<comment type="caution">
    <text evidence="1">The sequence shown here is derived from an EMBL/GenBank/DDBJ whole genome shotgun (WGS) entry which is preliminary data.</text>
</comment>
<gene>
    <name evidence="1" type="ORF">PAPYR_6158</name>
</gene>
<organism evidence="1 2">
    <name type="scientific">Paratrimastix pyriformis</name>
    <dbReference type="NCBI Taxonomy" id="342808"/>
    <lineage>
        <taxon>Eukaryota</taxon>
        <taxon>Metamonada</taxon>
        <taxon>Preaxostyla</taxon>
        <taxon>Paratrimastigidae</taxon>
        <taxon>Paratrimastix</taxon>
    </lineage>
</organism>
<accession>A0ABQ8UL35</accession>
<keyword evidence="2" id="KW-1185">Reference proteome</keyword>
<dbReference type="Proteomes" id="UP001141327">
    <property type="component" value="Unassembled WGS sequence"/>
</dbReference>
<evidence type="ECO:0000313" key="2">
    <source>
        <dbReference type="Proteomes" id="UP001141327"/>
    </source>
</evidence>
<name>A0ABQ8UL35_9EUKA</name>
<dbReference type="EMBL" id="JAPMOS010000033">
    <property type="protein sequence ID" value="KAJ4458195.1"/>
    <property type="molecule type" value="Genomic_DNA"/>
</dbReference>
<proteinExistence type="predicted"/>
<reference evidence="1" key="1">
    <citation type="journal article" date="2022" name="bioRxiv">
        <title>Genomics of Preaxostyla Flagellates Illuminates Evolutionary Transitions and the Path Towards Mitochondrial Loss.</title>
        <authorList>
            <person name="Novak L.V.F."/>
            <person name="Treitli S.C."/>
            <person name="Pyrih J."/>
            <person name="Halakuc P."/>
            <person name="Pipaliya S.V."/>
            <person name="Vacek V."/>
            <person name="Brzon O."/>
            <person name="Soukal P."/>
            <person name="Eme L."/>
            <person name="Dacks J.B."/>
            <person name="Karnkowska A."/>
            <person name="Elias M."/>
            <person name="Hampl V."/>
        </authorList>
    </citation>
    <scope>NUCLEOTIDE SEQUENCE</scope>
    <source>
        <strain evidence="1">RCP-MX</strain>
    </source>
</reference>
<sequence>MLFFMPSRLSLFSCRGLLRPPSCSLVFQPLTPFRRNIQSSLVELEHLIGDYQSPSDEPSRTRSYRFFEGFNSWLFSTQPSPPDLFQSFLLILESPCFQLAPLSAQVAQVATISRLSYFSTMSFQRAEHMINSFKGPLTGTHDALKGLACLVIQALTLRLNPDVPHFGQQIQVWPPLGHQRLLSQHLFGLLQIISSNLSTTLRDVLRLPAPSATSLPGPSMPLTQHCCLLALIDLALHWTRRLVPLSRPDPGCPPAARNLKARNILQRLMDGVLPALCTTIEAIASMQARHLPAAPMAEGDGQPGSCSPWTVAPRLWGMSPAPAHQHWRQMAWTAASGLGRLLQPNPPRQHPRGLVDPPPQALYEPPRVPVVPPGASQAPADQVAIARQLTADPGAATRWFLCTPEALHQAAASAAGILARSATGALDPLLAWALVEPCDEALLAAVCLSPSMLRGYLETLLAAVALHTDPESPGHLLQWRLTALRGLGWFVELHLRVASSVGPFDASDHQTLLRAIAEAVVGAGVPAVLDTGEGVPDRIPDLYRMVVAAFQTLVMQWGLNPAEVPPPRLPSQYRPQLATG</sequence>